<feature type="transmembrane region" description="Helical" evidence="1">
    <location>
        <begin position="50"/>
        <end position="69"/>
    </location>
</feature>
<comment type="caution">
    <text evidence="2">The sequence shown here is derived from an EMBL/GenBank/DDBJ whole genome shotgun (WGS) entry which is preliminary data.</text>
</comment>
<name>A0A6L7GIQ2_9SPHN</name>
<feature type="transmembrane region" description="Helical" evidence="1">
    <location>
        <begin position="107"/>
        <end position="128"/>
    </location>
</feature>
<sequence length="173" mass="19149">MNAAKVPSAKSLAPARIDYALGVLSLCLLAAALTALFRGMSEWHLLPARLWLHIITVVTATAITPVMLWRRRGDTGHRILGYIWVGCMVTTALASFTLHFLNPPSGFSPIHLLSVLTLVVCWQLVARARAHKPFEHRKQVRGIVIGALLIAGFFTFPFNRLMGIWLQGLPVFN</sequence>
<protein>
    <submittedName>
        <fullName evidence="2">DUF2306 domain-containing protein</fullName>
    </submittedName>
</protein>
<proteinExistence type="predicted"/>
<dbReference type="RefSeq" id="WP_160601982.1">
    <property type="nucleotide sequence ID" value="NZ_WTYU01000002.1"/>
</dbReference>
<accession>A0A6L7GIQ2</accession>
<keyword evidence="3" id="KW-1185">Reference proteome</keyword>
<evidence type="ECO:0000256" key="1">
    <source>
        <dbReference type="SAM" id="Phobius"/>
    </source>
</evidence>
<dbReference type="OrthoDB" id="9815686at2"/>
<dbReference type="Proteomes" id="UP000473531">
    <property type="component" value="Unassembled WGS sequence"/>
</dbReference>
<dbReference type="AlphaFoldDB" id="A0A6L7GIQ2"/>
<keyword evidence="1" id="KW-1133">Transmembrane helix</keyword>
<organism evidence="2 3">
    <name type="scientific">Allopontixanthobacter confluentis</name>
    <dbReference type="NCBI Taxonomy" id="1849021"/>
    <lineage>
        <taxon>Bacteria</taxon>
        <taxon>Pseudomonadati</taxon>
        <taxon>Pseudomonadota</taxon>
        <taxon>Alphaproteobacteria</taxon>
        <taxon>Sphingomonadales</taxon>
        <taxon>Erythrobacteraceae</taxon>
        <taxon>Allopontixanthobacter</taxon>
    </lineage>
</organism>
<dbReference type="EMBL" id="WTYU01000002">
    <property type="protein sequence ID" value="MXP15465.1"/>
    <property type="molecule type" value="Genomic_DNA"/>
</dbReference>
<feature type="transmembrane region" description="Helical" evidence="1">
    <location>
        <begin position="81"/>
        <end position="101"/>
    </location>
</feature>
<feature type="transmembrane region" description="Helical" evidence="1">
    <location>
        <begin position="140"/>
        <end position="158"/>
    </location>
</feature>
<evidence type="ECO:0000313" key="3">
    <source>
        <dbReference type="Proteomes" id="UP000473531"/>
    </source>
</evidence>
<keyword evidence="1" id="KW-0472">Membrane</keyword>
<gene>
    <name evidence="2" type="ORF">GRI44_11955</name>
</gene>
<feature type="transmembrane region" description="Helical" evidence="1">
    <location>
        <begin position="20"/>
        <end position="38"/>
    </location>
</feature>
<keyword evidence="1" id="KW-0812">Transmembrane</keyword>
<evidence type="ECO:0000313" key="2">
    <source>
        <dbReference type="EMBL" id="MXP15465.1"/>
    </source>
</evidence>
<reference evidence="2 3" key="1">
    <citation type="submission" date="2019-12" db="EMBL/GenBank/DDBJ databases">
        <title>Genomic-based taxomic classification of the family Erythrobacteraceae.</title>
        <authorList>
            <person name="Xu L."/>
        </authorList>
    </citation>
    <scope>NUCLEOTIDE SEQUENCE [LARGE SCALE GENOMIC DNA]</scope>
    <source>
        <strain evidence="2 3">KCTC 52259</strain>
    </source>
</reference>